<reference evidence="1 2" key="1">
    <citation type="submission" date="2018-05" db="EMBL/GenBank/DDBJ databases">
        <title>Complete genome sequence of the Type Strain of Streptomyces spongiicola HNM0071, the producer of staurosporine.</title>
        <authorList>
            <person name="Zhou S."/>
            <person name="Huang X."/>
        </authorList>
    </citation>
    <scope>NUCLEOTIDE SEQUENCE [LARGE SCALE GENOMIC DNA]</scope>
    <source>
        <strain evidence="1 2">HNM0071</strain>
    </source>
</reference>
<name>A0ABM6V6G1_9ACTN</name>
<accession>A0ABM6V6G1</accession>
<protein>
    <submittedName>
        <fullName evidence="1">Uncharacterized protein</fullName>
    </submittedName>
</protein>
<dbReference type="RefSeq" id="WP_109294599.1">
    <property type="nucleotide sequence ID" value="NZ_CP029254.1"/>
</dbReference>
<evidence type="ECO:0000313" key="2">
    <source>
        <dbReference type="Proteomes" id="UP000245051"/>
    </source>
</evidence>
<dbReference type="EMBL" id="CP029254">
    <property type="protein sequence ID" value="AWK09630.1"/>
    <property type="molecule type" value="Genomic_DNA"/>
</dbReference>
<organism evidence="1 2">
    <name type="scientific">Streptomyces spongiicola</name>
    <dbReference type="NCBI Taxonomy" id="1690221"/>
    <lineage>
        <taxon>Bacteria</taxon>
        <taxon>Bacillati</taxon>
        <taxon>Actinomycetota</taxon>
        <taxon>Actinomycetes</taxon>
        <taxon>Kitasatosporales</taxon>
        <taxon>Streptomycetaceae</taxon>
        <taxon>Streptomyces</taxon>
    </lineage>
</organism>
<dbReference type="Proteomes" id="UP000245051">
    <property type="component" value="Chromosome"/>
</dbReference>
<keyword evidence="2" id="KW-1185">Reference proteome</keyword>
<proteinExistence type="predicted"/>
<gene>
    <name evidence="1" type="ORF">DDQ41_12630</name>
</gene>
<evidence type="ECO:0000313" key="1">
    <source>
        <dbReference type="EMBL" id="AWK09630.1"/>
    </source>
</evidence>
<sequence>MMAGTGIDDLSKYESGTDPFTAAELKAIACFREDLSGIPDIAFTGFDADGIRRLASEHGVGEAREMLHSFSTDLLNRWWLAILSLENDLPTSTDESARHSAAAARYVGHLTAQHLNACAKFEHAVTMWFLDLDTDLSSPLYLNRDGDE</sequence>